<evidence type="ECO:0000256" key="6">
    <source>
        <dbReference type="SAM" id="MobiDB-lite"/>
    </source>
</evidence>
<dbReference type="PANTHER" id="PTHR31845:SF21">
    <property type="entry name" value="REGULATORY PROTEIN LEU3"/>
    <property type="match status" value="1"/>
</dbReference>
<dbReference type="PROSITE" id="PS50048">
    <property type="entry name" value="ZN2_CY6_FUNGAL_2"/>
    <property type="match status" value="1"/>
</dbReference>
<feature type="compositionally biased region" description="Low complexity" evidence="6">
    <location>
        <begin position="175"/>
        <end position="184"/>
    </location>
</feature>
<accession>A0A9P4YAX2</accession>
<sequence>MSSNNGESRESLDLLASAAEQSSPQSRIKRNTACVSCRDSKVRCNASAVHGQPCQRCAKLSLPCVVDKSHKRVSKRSRFEELVQEVQNIKQAQQMPLPSIPQTNHLLHPQQQQQQQQHSPPAPPATGTRLYPTVAFSPNATPMSSISSFSGPAPPRGGLGDASSVPSLTPGDQMTTPSTTTSTSRPAQPRALKSRVFAGQDIDVYFDKYFKDFHPYLPIVRMREPDAIYNAGPVLFWVIMVTACRRLPHDGGVFDFLIDSIKSEVWDAVSDPPMSLATINAMLILSAWPLPTIRFMKDPSPIYTSMLMNSCYLLGIQTGRGDIPTLLYPVYRLAVSNEEAVYTWLGYNIVSQRISTYSGTPSTGQFFNRTIESVLDRTSSFKIPTYFYVQLESAAFLNRLSRVMSATLEEERGVSHHIVDQLSDDFTKVQRLMSSADVDHFTILSTLLEVQIYYFVPTPNFSLEIYRRNTLRCCTTAHLLVQLALKLQAEINFLSHAPHFVCRTLLTAGCVLISALVSPTLRDAVETYIRQLDGVTTPDMVVLDAVASIRHCSVQEADLPLRCSKMMESAWNVRNVLPATEISQLGDPQYSHRMGMGLPLDCIRRWKRQMEQIRPEKLTPQPPGAGGGADIAGAGGGVAAGSSAVVPDLTAMIDWDAFMKDFDWNFDPSLIETVVT</sequence>
<proteinExistence type="predicted"/>
<evidence type="ECO:0000313" key="8">
    <source>
        <dbReference type="EMBL" id="KAF3769676.1"/>
    </source>
</evidence>
<keyword evidence="3" id="KW-0238">DNA-binding</keyword>
<dbReference type="Gene3D" id="4.10.240.10">
    <property type="entry name" value="Zn(2)-C6 fungal-type DNA-binding domain"/>
    <property type="match status" value="1"/>
</dbReference>
<dbReference type="SMART" id="SM00066">
    <property type="entry name" value="GAL4"/>
    <property type="match status" value="1"/>
</dbReference>
<dbReference type="InterPro" id="IPR051089">
    <property type="entry name" value="prtT"/>
</dbReference>
<dbReference type="GO" id="GO:0000981">
    <property type="term" value="F:DNA-binding transcription factor activity, RNA polymerase II-specific"/>
    <property type="evidence" value="ECO:0007669"/>
    <property type="project" value="InterPro"/>
</dbReference>
<dbReference type="InterPro" id="IPR036864">
    <property type="entry name" value="Zn2-C6_fun-type_DNA-bd_sf"/>
</dbReference>
<dbReference type="PROSITE" id="PS00463">
    <property type="entry name" value="ZN2_CY6_FUNGAL_1"/>
    <property type="match status" value="1"/>
</dbReference>
<dbReference type="SUPFAM" id="SSF57701">
    <property type="entry name" value="Zn2/Cys6 DNA-binding domain"/>
    <property type="match status" value="1"/>
</dbReference>
<evidence type="ECO:0000259" key="7">
    <source>
        <dbReference type="PROSITE" id="PS50048"/>
    </source>
</evidence>
<evidence type="ECO:0000256" key="4">
    <source>
        <dbReference type="ARBA" id="ARBA00023163"/>
    </source>
</evidence>
<evidence type="ECO:0000256" key="2">
    <source>
        <dbReference type="ARBA" id="ARBA00023015"/>
    </source>
</evidence>
<dbReference type="InterPro" id="IPR001138">
    <property type="entry name" value="Zn2Cys6_DnaBD"/>
</dbReference>
<feature type="region of interest" description="Disordered" evidence="6">
    <location>
        <begin position="1"/>
        <end position="32"/>
    </location>
</feature>
<dbReference type="CDD" id="cd00067">
    <property type="entry name" value="GAL4"/>
    <property type="match status" value="1"/>
</dbReference>
<dbReference type="Pfam" id="PF00172">
    <property type="entry name" value="Zn_clus"/>
    <property type="match status" value="1"/>
</dbReference>
<organism evidence="8 9">
    <name type="scientific">Cryphonectria parasitica (strain ATCC 38755 / EP155)</name>
    <dbReference type="NCBI Taxonomy" id="660469"/>
    <lineage>
        <taxon>Eukaryota</taxon>
        <taxon>Fungi</taxon>
        <taxon>Dikarya</taxon>
        <taxon>Ascomycota</taxon>
        <taxon>Pezizomycotina</taxon>
        <taxon>Sordariomycetes</taxon>
        <taxon>Sordariomycetidae</taxon>
        <taxon>Diaporthales</taxon>
        <taxon>Cryphonectriaceae</taxon>
        <taxon>Cryphonectria-Endothia species complex</taxon>
        <taxon>Cryphonectria</taxon>
    </lineage>
</organism>
<keyword evidence="4" id="KW-0804">Transcription</keyword>
<dbReference type="RefSeq" id="XP_040780637.1">
    <property type="nucleotide sequence ID" value="XM_040916325.1"/>
</dbReference>
<keyword evidence="9" id="KW-1185">Reference proteome</keyword>
<keyword evidence="5" id="KW-0539">Nucleus</keyword>
<dbReference type="AlphaFoldDB" id="A0A9P4YAX2"/>
<evidence type="ECO:0000256" key="1">
    <source>
        <dbReference type="ARBA" id="ARBA00004123"/>
    </source>
</evidence>
<comment type="caution">
    <text evidence="8">The sequence shown here is derived from an EMBL/GenBank/DDBJ whole genome shotgun (WGS) entry which is preliminary data.</text>
</comment>
<comment type="subcellular location">
    <subcellularLocation>
        <location evidence="1">Nucleus</location>
    </subcellularLocation>
</comment>
<gene>
    <name evidence="8" type="ORF">M406DRAFT_245367</name>
</gene>
<evidence type="ECO:0000256" key="5">
    <source>
        <dbReference type="ARBA" id="ARBA00023242"/>
    </source>
</evidence>
<dbReference type="OrthoDB" id="2341546at2759"/>
<protein>
    <recommendedName>
        <fullName evidence="7">Zn(2)-C6 fungal-type domain-containing protein</fullName>
    </recommendedName>
</protein>
<feature type="domain" description="Zn(2)-C6 fungal-type" evidence="7">
    <location>
        <begin position="33"/>
        <end position="66"/>
    </location>
</feature>
<evidence type="ECO:0000313" key="9">
    <source>
        <dbReference type="Proteomes" id="UP000803844"/>
    </source>
</evidence>
<dbReference type="GeneID" id="63833454"/>
<keyword evidence="2" id="KW-0805">Transcription regulation</keyword>
<dbReference type="PANTHER" id="PTHR31845">
    <property type="entry name" value="FINGER DOMAIN PROTEIN, PUTATIVE-RELATED"/>
    <property type="match status" value="1"/>
</dbReference>
<dbReference type="EMBL" id="MU032344">
    <property type="protein sequence ID" value="KAF3769676.1"/>
    <property type="molecule type" value="Genomic_DNA"/>
</dbReference>
<dbReference type="GO" id="GO:0008270">
    <property type="term" value="F:zinc ion binding"/>
    <property type="evidence" value="ECO:0007669"/>
    <property type="project" value="InterPro"/>
</dbReference>
<dbReference type="GO" id="GO:0000976">
    <property type="term" value="F:transcription cis-regulatory region binding"/>
    <property type="evidence" value="ECO:0007669"/>
    <property type="project" value="TreeGrafter"/>
</dbReference>
<feature type="compositionally biased region" description="Polar residues" evidence="6">
    <location>
        <begin position="136"/>
        <end position="150"/>
    </location>
</feature>
<feature type="region of interest" description="Disordered" evidence="6">
    <location>
        <begin position="99"/>
        <end position="192"/>
    </location>
</feature>
<name>A0A9P4YAX2_CRYP1</name>
<feature type="compositionally biased region" description="Polar residues" evidence="6">
    <location>
        <begin position="164"/>
        <end position="174"/>
    </location>
</feature>
<reference evidence="8" key="1">
    <citation type="journal article" date="2020" name="Phytopathology">
        <title>Genome sequence of the chestnut blight fungus Cryphonectria parasitica EP155: A fundamental resource for an archetypical invasive plant pathogen.</title>
        <authorList>
            <person name="Crouch J.A."/>
            <person name="Dawe A."/>
            <person name="Aerts A."/>
            <person name="Barry K."/>
            <person name="Churchill A.C.L."/>
            <person name="Grimwood J."/>
            <person name="Hillman B."/>
            <person name="Milgroom M.G."/>
            <person name="Pangilinan J."/>
            <person name="Smith M."/>
            <person name="Salamov A."/>
            <person name="Schmutz J."/>
            <person name="Yadav J."/>
            <person name="Grigoriev I.V."/>
            <person name="Nuss D."/>
        </authorList>
    </citation>
    <scope>NUCLEOTIDE SEQUENCE</scope>
    <source>
        <strain evidence="8">EP155</strain>
    </source>
</reference>
<dbReference type="CDD" id="cd12148">
    <property type="entry name" value="fungal_TF_MHR"/>
    <property type="match status" value="1"/>
</dbReference>
<dbReference type="GO" id="GO:0005634">
    <property type="term" value="C:nucleus"/>
    <property type="evidence" value="ECO:0007669"/>
    <property type="project" value="UniProtKB-SubCell"/>
</dbReference>
<evidence type="ECO:0000256" key="3">
    <source>
        <dbReference type="ARBA" id="ARBA00023125"/>
    </source>
</evidence>
<dbReference type="Proteomes" id="UP000803844">
    <property type="component" value="Unassembled WGS sequence"/>
</dbReference>